<keyword evidence="7" id="KW-0001">2Fe-2S</keyword>
<dbReference type="eggNOG" id="COG1251">
    <property type="taxonomic scope" value="Bacteria"/>
</dbReference>
<sequence length="810" mass="89381">MKERLVVIGNGMAGVRTVEEILDRDPERYEITIIGKEEYPNYNRIMLSNVLQKKMTVDEIITNPLDWYEENQIFLINNNPAVGVDPELKTVTTESGETVPYDKLIMATGSHPFILPIPGADKAGVVAFRTIDDTAEMLAAAAKYKKAVVIGGGLLGLEAAKGLQEQGMEVTVVHLAKWLMETQLDEKAGKLLQAELEDQGLKFLMEHSTQEILGEQRVSGMRFSNDTEIDTDLIVMSIGIRPAVELAREIGLTVNRGIVVDDYMATSLPDIYGVGECVEHNGTCYGLVAPLFEQGKILADVLTDQPEIKAYQGSKTFTSLKVSGADLYSAGNILNTEGMDSIEAFDSASRKYKKIFLKDGKIQGIVLYGDTDDGSRYYNMMKKGQTIEDLQSIAVLQAIGEGAGMGQDVIEWDDDETVCGCNGVEKGKILQSIREKGLSSVAEVGKVTKAGTSCGKCKPQVQTLLEYELGDAVTTATGICPCTDLNRDQVVTQIYAKHLTSTQEVFDALDWRNAEGCSKCRPAVNFYLNVAWPEEHEDERDSRVANERMHANIQKDGTFSVVPRMRGGQTSPQQLMKLAQVAERYQVPLVKVTGSQRIGLYGVKKEDLPKIWEELDMVAAQAYGKVFRSVKTCVGQSFCRFGTQKTMELGVRIEENFEYIDTPHKFKVGVSGCPRSCVESAVKDFGIIGVENGFQIMIGGNGGTELVEAQHLVTVETEDEVVDLCGAMLQYYRKTGIYGERTAPWVERMGFENVKTVLLDADKRKELWEGLNKAIAAKGRKDAWGPITKDVDLREKMYTIEKPELVGAGE</sequence>
<keyword evidence="8 16" id="KW-0479">Metal-binding</keyword>
<evidence type="ECO:0000259" key="20">
    <source>
        <dbReference type="Pfam" id="PF07992"/>
    </source>
</evidence>
<dbReference type="InterPro" id="IPR017121">
    <property type="entry name" value="Nitrite_Rdtase_lsu"/>
</dbReference>
<keyword evidence="10" id="KW-0560">Oxidoreductase</keyword>
<feature type="binding site" description="axial binding residue" evidence="16">
    <location>
        <position position="677"/>
    </location>
    <ligand>
        <name>siroheme</name>
        <dbReference type="ChEBI" id="CHEBI:60052"/>
    </ligand>
    <ligandPart>
        <name>Fe</name>
        <dbReference type="ChEBI" id="CHEBI:18248"/>
    </ligandPart>
</feature>
<keyword evidence="23" id="KW-1185">Reference proteome</keyword>
<evidence type="ECO:0000256" key="10">
    <source>
        <dbReference type="ARBA" id="ARBA00023002"/>
    </source>
</evidence>
<evidence type="ECO:0000259" key="17">
    <source>
        <dbReference type="Pfam" id="PF01077"/>
    </source>
</evidence>
<dbReference type="Pfam" id="PF07992">
    <property type="entry name" value="Pyr_redox_2"/>
    <property type="match status" value="1"/>
</dbReference>
<dbReference type="InterPro" id="IPR023753">
    <property type="entry name" value="FAD/NAD-binding_dom"/>
</dbReference>
<evidence type="ECO:0000256" key="7">
    <source>
        <dbReference type="ARBA" id="ARBA00022714"/>
    </source>
</evidence>
<dbReference type="InterPro" id="IPR041854">
    <property type="entry name" value="BFD-like_2Fe2S-bd_dom_sf"/>
</dbReference>
<dbReference type="InterPro" id="IPR036188">
    <property type="entry name" value="FAD/NAD-bd_sf"/>
</dbReference>
<dbReference type="GO" id="GO:0046872">
    <property type="term" value="F:metal ion binding"/>
    <property type="evidence" value="ECO:0007669"/>
    <property type="project" value="UniProtKB-KW"/>
</dbReference>
<dbReference type="GO" id="GO:0042128">
    <property type="term" value="P:nitrate assimilation"/>
    <property type="evidence" value="ECO:0007669"/>
    <property type="project" value="UniProtKB-UniRule"/>
</dbReference>
<dbReference type="InterPro" id="IPR041575">
    <property type="entry name" value="Rubredoxin_C"/>
</dbReference>
<dbReference type="Gene3D" id="3.50.50.60">
    <property type="entry name" value="FAD/NAD(P)-binding domain"/>
    <property type="match status" value="2"/>
</dbReference>
<dbReference type="GO" id="GO:0050661">
    <property type="term" value="F:NADP binding"/>
    <property type="evidence" value="ECO:0007669"/>
    <property type="project" value="UniProtKB-UniRule"/>
</dbReference>
<evidence type="ECO:0000259" key="19">
    <source>
        <dbReference type="Pfam" id="PF04324"/>
    </source>
</evidence>
<dbReference type="InterPro" id="IPR045854">
    <property type="entry name" value="NO2/SO3_Rdtase_4Fe4S_sf"/>
</dbReference>
<comment type="cofactor">
    <cofactor evidence="16">
        <name>[4Fe-4S] cluster</name>
        <dbReference type="ChEBI" id="CHEBI:49883"/>
    </cofactor>
    <text evidence="16">Binds 1 [4Fe-4S] cluster per subunit.</text>
</comment>
<dbReference type="Pfam" id="PF18267">
    <property type="entry name" value="Rubredoxin_C"/>
    <property type="match status" value="1"/>
</dbReference>
<protein>
    <submittedName>
        <fullName evidence="22">Nitrite reductase [NAD(P)H], large subunit</fullName>
    </submittedName>
</protein>
<feature type="binding site" evidence="16">
    <location>
        <position position="633"/>
    </location>
    <ligand>
        <name>[4Fe-4S] cluster</name>
        <dbReference type="ChEBI" id="CHEBI:49883"/>
    </ligand>
</feature>
<evidence type="ECO:0000256" key="16">
    <source>
        <dbReference type="PIRSR" id="PIRSR037149-1"/>
    </source>
</evidence>
<dbReference type="Gene3D" id="3.30.390.30">
    <property type="match status" value="1"/>
</dbReference>
<evidence type="ECO:0000256" key="2">
    <source>
        <dbReference type="ARBA" id="ARBA00005096"/>
    </source>
</evidence>
<dbReference type="PATRIC" id="fig|1158607.3.peg.502"/>
<dbReference type="PANTHER" id="PTHR43809:SF1">
    <property type="entry name" value="NITRITE REDUCTASE (NADH) LARGE SUBUNIT"/>
    <property type="match status" value="1"/>
</dbReference>
<feature type="binding site" evidence="16">
    <location>
        <position position="639"/>
    </location>
    <ligand>
        <name>[4Fe-4S] cluster</name>
        <dbReference type="ChEBI" id="CHEBI:49883"/>
    </ligand>
</feature>
<evidence type="ECO:0000256" key="11">
    <source>
        <dbReference type="ARBA" id="ARBA00023004"/>
    </source>
</evidence>
<evidence type="ECO:0000256" key="1">
    <source>
        <dbReference type="ARBA" id="ARBA00001974"/>
    </source>
</evidence>
<dbReference type="GO" id="GO:0020037">
    <property type="term" value="F:heme binding"/>
    <property type="evidence" value="ECO:0007669"/>
    <property type="project" value="InterPro"/>
</dbReference>
<reference evidence="22 23" key="1">
    <citation type="submission" date="2013-02" db="EMBL/GenBank/DDBJ databases">
        <title>The Genome Sequence of Enterococcus pallens BAA-351.</title>
        <authorList>
            <consortium name="The Broad Institute Genome Sequencing Platform"/>
            <consortium name="The Broad Institute Genome Sequencing Center for Infectious Disease"/>
            <person name="Earl A.M."/>
            <person name="Gilmore M.S."/>
            <person name="Lebreton F."/>
            <person name="Walker B."/>
            <person name="Young S.K."/>
            <person name="Zeng Q."/>
            <person name="Gargeya S."/>
            <person name="Fitzgerald M."/>
            <person name="Haas B."/>
            <person name="Abouelleil A."/>
            <person name="Alvarado L."/>
            <person name="Arachchi H.M."/>
            <person name="Berlin A.M."/>
            <person name="Chapman S.B."/>
            <person name="Dewar J."/>
            <person name="Goldberg J."/>
            <person name="Griggs A."/>
            <person name="Gujja S."/>
            <person name="Hansen M."/>
            <person name="Howarth C."/>
            <person name="Imamovic A."/>
            <person name="Larimer J."/>
            <person name="McCowan C."/>
            <person name="Murphy C."/>
            <person name="Neiman D."/>
            <person name="Pearson M."/>
            <person name="Priest M."/>
            <person name="Roberts A."/>
            <person name="Saif S."/>
            <person name="Shea T."/>
            <person name="Sisk P."/>
            <person name="Sykes S."/>
            <person name="Wortman J."/>
            <person name="Nusbaum C."/>
            <person name="Birren B."/>
        </authorList>
    </citation>
    <scope>NUCLEOTIDE SEQUENCE [LARGE SCALE GENOMIC DNA]</scope>
    <source>
        <strain evidence="22 23">ATCC BAA-351</strain>
    </source>
</reference>
<dbReference type="PROSITE" id="PS00365">
    <property type="entry name" value="NIR_SIR"/>
    <property type="match status" value="1"/>
</dbReference>
<evidence type="ECO:0000256" key="13">
    <source>
        <dbReference type="ARBA" id="ARBA00023063"/>
    </source>
</evidence>
<organism evidence="22 23">
    <name type="scientific">Enterococcus pallens ATCC BAA-351</name>
    <dbReference type="NCBI Taxonomy" id="1158607"/>
    <lineage>
        <taxon>Bacteria</taxon>
        <taxon>Bacillati</taxon>
        <taxon>Bacillota</taxon>
        <taxon>Bacilli</taxon>
        <taxon>Lactobacillales</taxon>
        <taxon>Enterococcaceae</taxon>
        <taxon>Enterococcus</taxon>
    </lineage>
</organism>
<comment type="similarity">
    <text evidence="3">Belongs to the nitrite and sulfite reductase 4Fe-4S domain family.</text>
</comment>
<dbReference type="PRINTS" id="PR00411">
    <property type="entry name" value="PNDRDTASEI"/>
</dbReference>
<accession>R2QMN0</accession>
<dbReference type="SUPFAM" id="SSF51905">
    <property type="entry name" value="FAD/NAD(P)-binding domain"/>
    <property type="match status" value="2"/>
</dbReference>
<dbReference type="SUPFAM" id="SSF55124">
    <property type="entry name" value="Nitrite/Sulfite reductase N-terminal domain-like"/>
    <property type="match status" value="1"/>
</dbReference>
<dbReference type="EMBL" id="AJAQ01000001">
    <property type="protein sequence ID" value="EOH97832.1"/>
    <property type="molecule type" value="Genomic_DNA"/>
</dbReference>
<dbReference type="PRINTS" id="PR00397">
    <property type="entry name" value="SIROHAEM"/>
</dbReference>
<keyword evidence="6 15" id="KW-0285">Flavoprotein</keyword>
<dbReference type="InterPro" id="IPR007419">
    <property type="entry name" value="BFD-like_2Fe2S-bd_dom"/>
</dbReference>
<proteinExistence type="inferred from homology"/>
<evidence type="ECO:0000313" key="23">
    <source>
        <dbReference type="Proteomes" id="UP000013782"/>
    </source>
</evidence>
<keyword evidence="13 15" id="KW-0534">Nitrate assimilation</keyword>
<dbReference type="Gene3D" id="1.10.10.1100">
    <property type="entry name" value="BFD-like [2Fe-2S]-binding domain"/>
    <property type="match status" value="1"/>
</dbReference>
<dbReference type="Pfam" id="PF03460">
    <property type="entry name" value="NIR_SIR_ferr"/>
    <property type="match status" value="1"/>
</dbReference>
<feature type="domain" description="Nitrite/Sulfite reductase ferredoxin-like" evidence="18">
    <location>
        <begin position="553"/>
        <end position="617"/>
    </location>
</feature>
<evidence type="ECO:0000259" key="21">
    <source>
        <dbReference type="Pfam" id="PF18267"/>
    </source>
</evidence>
<dbReference type="AlphaFoldDB" id="R2QMN0"/>
<dbReference type="InterPro" id="IPR012744">
    <property type="entry name" value="Nitri_red_NirB"/>
</dbReference>
<evidence type="ECO:0000256" key="12">
    <source>
        <dbReference type="ARBA" id="ARBA00023014"/>
    </source>
</evidence>
<evidence type="ECO:0000256" key="5">
    <source>
        <dbReference type="ARBA" id="ARBA00022617"/>
    </source>
</evidence>
<comment type="cofactor">
    <cofactor evidence="14">
        <name>[2Fe-2S] cluster</name>
        <dbReference type="ChEBI" id="CHEBI:190135"/>
    </cofactor>
</comment>
<evidence type="ECO:0000256" key="3">
    <source>
        <dbReference type="ARBA" id="ARBA00010429"/>
    </source>
</evidence>
<keyword evidence="5 16" id="KW-0349">Heme</keyword>
<dbReference type="GO" id="GO:0051537">
    <property type="term" value="F:2 iron, 2 sulfur cluster binding"/>
    <property type="evidence" value="ECO:0007669"/>
    <property type="project" value="UniProtKB-KW"/>
</dbReference>
<dbReference type="SUPFAM" id="SSF56014">
    <property type="entry name" value="Nitrite and sulphite reductase 4Fe-4S domain-like"/>
    <property type="match status" value="1"/>
</dbReference>
<dbReference type="UniPathway" id="UPA00653"/>
<comment type="cofactor">
    <cofactor evidence="1 15">
        <name>FAD</name>
        <dbReference type="ChEBI" id="CHEBI:57692"/>
    </cofactor>
</comment>
<dbReference type="STRING" id="160454.RV10_GL000792"/>
<dbReference type="InterPro" id="IPR052034">
    <property type="entry name" value="NasD-like"/>
</dbReference>
<dbReference type="GO" id="GO:0098809">
    <property type="term" value="F:nitrite reductase activity"/>
    <property type="evidence" value="ECO:0007669"/>
    <property type="project" value="InterPro"/>
</dbReference>
<dbReference type="FunFam" id="3.50.50.60:FF:000033">
    <property type="entry name" value="Nitrite reductase [NAD(P)H], large subunit"/>
    <property type="match status" value="1"/>
</dbReference>
<evidence type="ECO:0000256" key="14">
    <source>
        <dbReference type="ARBA" id="ARBA00034078"/>
    </source>
</evidence>
<comment type="cofactor">
    <cofactor evidence="16">
        <name>siroheme</name>
        <dbReference type="ChEBI" id="CHEBI:60052"/>
    </cofactor>
    <text evidence="16">Binds 1 siroheme per subunit.</text>
</comment>
<dbReference type="HOGENOM" id="CLU_003291_0_0_9"/>
<evidence type="ECO:0000256" key="6">
    <source>
        <dbReference type="ARBA" id="ARBA00022630"/>
    </source>
</evidence>
<dbReference type="Pfam" id="PF01077">
    <property type="entry name" value="NIR_SIR"/>
    <property type="match status" value="1"/>
</dbReference>
<comment type="pathway">
    <text evidence="2">Nitrogen metabolism; nitrate reduction (assimilation).</text>
</comment>
<dbReference type="CDD" id="cd19943">
    <property type="entry name" value="NirB_Fer2_BFD-like_1"/>
    <property type="match status" value="1"/>
</dbReference>
<dbReference type="InterPro" id="IPR006067">
    <property type="entry name" value="NO2/SO3_Rdtase_4Fe4S_dom"/>
</dbReference>
<evidence type="ECO:0000313" key="22">
    <source>
        <dbReference type="EMBL" id="EOH97832.1"/>
    </source>
</evidence>
<dbReference type="InterPro" id="IPR006066">
    <property type="entry name" value="NO2/SO3_Rdtase_FeS/sirohaem_BS"/>
</dbReference>
<comment type="caution">
    <text evidence="22">The sequence shown here is derived from an EMBL/GenBank/DDBJ whole genome shotgun (WGS) entry which is preliminary data.</text>
</comment>
<dbReference type="GO" id="GO:0050660">
    <property type="term" value="F:flavin adenine dinucleotide binding"/>
    <property type="evidence" value="ECO:0007669"/>
    <property type="project" value="UniProtKB-UniRule"/>
</dbReference>
<dbReference type="Pfam" id="PF04324">
    <property type="entry name" value="Fer2_BFD"/>
    <property type="match status" value="2"/>
</dbReference>
<evidence type="ECO:0000259" key="18">
    <source>
        <dbReference type="Pfam" id="PF03460"/>
    </source>
</evidence>
<dbReference type="PIRSF" id="PIRSF037149">
    <property type="entry name" value="NirB"/>
    <property type="match status" value="1"/>
</dbReference>
<dbReference type="FunFam" id="1.10.10.1100:FF:000002">
    <property type="entry name" value="Nitrite reductase large subunit"/>
    <property type="match status" value="1"/>
</dbReference>
<name>R2QMN0_9ENTE</name>
<evidence type="ECO:0000256" key="15">
    <source>
        <dbReference type="PIRNR" id="PIRNR037149"/>
    </source>
</evidence>
<keyword evidence="11 16" id="KW-0408">Iron</keyword>
<evidence type="ECO:0000256" key="4">
    <source>
        <dbReference type="ARBA" id="ARBA00022485"/>
    </source>
</evidence>
<feature type="domain" description="NADH-rubredoxin oxidoreductase C-terminal" evidence="21">
    <location>
        <begin position="318"/>
        <end position="384"/>
    </location>
</feature>
<gene>
    <name evidence="22" type="ORF">UAU_00500</name>
</gene>
<dbReference type="CDD" id="cd19944">
    <property type="entry name" value="NirB_Fer2_BFD-like_2"/>
    <property type="match status" value="1"/>
</dbReference>
<dbReference type="InterPro" id="IPR005117">
    <property type="entry name" value="NiRdtase/SiRdtase_haem-b_fer"/>
</dbReference>
<dbReference type="RefSeq" id="WP_010755563.1">
    <property type="nucleotide sequence ID" value="NZ_ASWD01000002.1"/>
</dbReference>
<dbReference type="PANTHER" id="PTHR43809">
    <property type="entry name" value="NITRITE REDUCTASE (NADH) LARGE SUBUNIT"/>
    <property type="match status" value="1"/>
</dbReference>
<evidence type="ECO:0000256" key="8">
    <source>
        <dbReference type="ARBA" id="ARBA00022723"/>
    </source>
</evidence>
<dbReference type="GO" id="GO:0051539">
    <property type="term" value="F:4 iron, 4 sulfur cluster binding"/>
    <property type="evidence" value="ECO:0007669"/>
    <property type="project" value="UniProtKB-KW"/>
</dbReference>
<dbReference type="OrthoDB" id="9792592at2"/>
<keyword evidence="9 15" id="KW-0274">FAD</keyword>
<dbReference type="Proteomes" id="UP000013782">
    <property type="component" value="Unassembled WGS sequence"/>
</dbReference>
<feature type="binding site" evidence="16">
    <location>
        <position position="677"/>
    </location>
    <ligand>
        <name>[4Fe-4S] cluster</name>
        <dbReference type="ChEBI" id="CHEBI:49883"/>
    </ligand>
</feature>
<feature type="domain" description="BFD-like [2Fe-2S]-binding" evidence="19">
    <location>
        <begin position="479"/>
        <end position="528"/>
    </location>
</feature>
<feature type="binding site" evidence="16">
    <location>
        <position position="673"/>
    </location>
    <ligand>
        <name>[4Fe-4S] cluster</name>
        <dbReference type="ChEBI" id="CHEBI:49883"/>
    </ligand>
</feature>
<dbReference type="InterPro" id="IPR036136">
    <property type="entry name" value="Nit/Sulf_reduc_fer-like_dom_sf"/>
</dbReference>
<keyword evidence="12 16" id="KW-0411">Iron-sulfur</keyword>
<dbReference type="NCBIfam" id="TIGR02374">
    <property type="entry name" value="nitri_red_nirB"/>
    <property type="match status" value="1"/>
</dbReference>
<feature type="domain" description="FAD/NAD(P)-binding" evidence="20">
    <location>
        <begin position="4"/>
        <end position="278"/>
    </location>
</feature>
<evidence type="ECO:0000256" key="9">
    <source>
        <dbReference type="ARBA" id="ARBA00022827"/>
    </source>
</evidence>
<keyword evidence="4 16" id="KW-0004">4Fe-4S</keyword>
<dbReference type="InterPro" id="IPR016156">
    <property type="entry name" value="FAD/NAD-linked_Rdtase_dimer_sf"/>
</dbReference>
<feature type="domain" description="Nitrite/sulphite reductase 4Fe-4S" evidence="17">
    <location>
        <begin position="624"/>
        <end position="758"/>
    </location>
</feature>
<dbReference type="Gene3D" id="3.30.413.10">
    <property type="entry name" value="Sulfite Reductase Hemoprotein, domain 1"/>
    <property type="match status" value="1"/>
</dbReference>
<feature type="domain" description="BFD-like [2Fe-2S]-binding" evidence="19">
    <location>
        <begin position="418"/>
        <end position="466"/>
    </location>
</feature>
<dbReference type="PRINTS" id="PR00368">
    <property type="entry name" value="FADPNR"/>
</dbReference>